<reference evidence="1 2" key="1">
    <citation type="submission" date="2019-08" db="EMBL/GenBank/DDBJ databases">
        <title>In-depth cultivation of the pig gut microbiome towards novel bacterial diversity and tailored functional studies.</title>
        <authorList>
            <person name="Wylensek D."/>
            <person name="Hitch T.C.A."/>
            <person name="Clavel T."/>
        </authorList>
    </citation>
    <scope>NUCLEOTIDE SEQUENCE [LARGE SCALE GENOMIC DNA]</scope>
    <source>
        <strain evidence="1 2">WB01_CNA04</strain>
    </source>
</reference>
<gene>
    <name evidence="1" type="ORF">FYJ69_04710</name>
</gene>
<dbReference type="AlphaFoldDB" id="A0A6N7X9W7"/>
<dbReference type="RefSeq" id="WP_154540398.1">
    <property type="nucleotide sequence ID" value="NZ_VUND01000001.1"/>
</dbReference>
<accession>A0A6N7X9W7</accession>
<name>A0A6N7X9W7_9ACTN</name>
<comment type="caution">
    <text evidence="1">The sequence shown here is derived from an EMBL/GenBank/DDBJ whole genome shotgun (WGS) entry which is preliminary data.</text>
</comment>
<dbReference type="EMBL" id="VUND01000001">
    <property type="protein sequence ID" value="MST60214.1"/>
    <property type="molecule type" value="Genomic_DNA"/>
</dbReference>
<protein>
    <submittedName>
        <fullName evidence="1">Uncharacterized protein</fullName>
    </submittedName>
</protein>
<evidence type="ECO:0000313" key="2">
    <source>
        <dbReference type="Proteomes" id="UP000434342"/>
    </source>
</evidence>
<evidence type="ECO:0000313" key="1">
    <source>
        <dbReference type="EMBL" id="MST60214.1"/>
    </source>
</evidence>
<sequence length="77" mass="8686">MPNLDPDSRIAAEELEDFRTVTPSSEFLCDDGRVRTWCEMIDGIDPGLAPDDPGVSDEERATRYHDLLWSFGAKRIS</sequence>
<proteinExistence type="predicted"/>
<organism evidence="1 2">
    <name type="scientific">Parafannyhessea umbonata</name>
    <dbReference type="NCBI Taxonomy" id="604330"/>
    <lineage>
        <taxon>Bacteria</taxon>
        <taxon>Bacillati</taxon>
        <taxon>Actinomycetota</taxon>
        <taxon>Coriobacteriia</taxon>
        <taxon>Coriobacteriales</taxon>
        <taxon>Atopobiaceae</taxon>
        <taxon>Parafannyhessea</taxon>
    </lineage>
</organism>
<dbReference type="Proteomes" id="UP000434342">
    <property type="component" value="Unassembled WGS sequence"/>
</dbReference>